<protein>
    <submittedName>
        <fullName evidence="1">Uncharacterized protein</fullName>
    </submittedName>
</protein>
<dbReference type="EMBL" id="CASHSV030000001">
    <property type="protein sequence ID" value="CAJ2633460.1"/>
    <property type="molecule type" value="Genomic_DNA"/>
</dbReference>
<gene>
    <name evidence="1" type="ORF">MILVUS5_LOCUS4569</name>
</gene>
<accession>A0ACB0IMR7</accession>
<organism evidence="1 2">
    <name type="scientific">Trifolium pratense</name>
    <name type="common">Red clover</name>
    <dbReference type="NCBI Taxonomy" id="57577"/>
    <lineage>
        <taxon>Eukaryota</taxon>
        <taxon>Viridiplantae</taxon>
        <taxon>Streptophyta</taxon>
        <taxon>Embryophyta</taxon>
        <taxon>Tracheophyta</taxon>
        <taxon>Spermatophyta</taxon>
        <taxon>Magnoliopsida</taxon>
        <taxon>eudicotyledons</taxon>
        <taxon>Gunneridae</taxon>
        <taxon>Pentapetalae</taxon>
        <taxon>rosids</taxon>
        <taxon>fabids</taxon>
        <taxon>Fabales</taxon>
        <taxon>Fabaceae</taxon>
        <taxon>Papilionoideae</taxon>
        <taxon>50 kb inversion clade</taxon>
        <taxon>NPAAA clade</taxon>
        <taxon>Hologalegina</taxon>
        <taxon>IRL clade</taxon>
        <taxon>Trifolieae</taxon>
        <taxon>Trifolium</taxon>
    </lineage>
</organism>
<reference evidence="1" key="1">
    <citation type="submission" date="2023-10" db="EMBL/GenBank/DDBJ databases">
        <authorList>
            <person name="Rodriguez Cubillos JULIANA M."/>
            <person name="De Vega J."/>
        </authorList>
    </citation>
    <scope>NUCLEOTIDE SEQUENCE</scope>
</reference>
<comment type="caution">
    <text evidence="1">The sequence shown here is derived from an EMBL/GenBank/DDBJ whole genome shotgun (WGS) entry which is preliminary data.</text>
</comment>
<name>A0ACB0IMR7_TRIPR</name>
<evidence type="ECO:0000313" key="1">
    <source>
        <dbReference type="EMBL" id="CAJ2633460.1"/>
    </source>
</evidence>
<evidence type="ECO:0000313" key="2">
    <source>
        <dbReference type="Proteomes" id="UP001177021"/>
    </source>
</evidence>
<sequence>MGDEGDNQWQTQKRRNTAGHHKKLDIATSNSYFKDFSDDITTFFFTDFPESFGANAMMKAFQYYGEVKEVVIPAKRDARGRRFGFARFFRVKESRRFETELDNIIIGRNKISVNLSRFHRSDGDRRPGNNNGREEERKQRQNGFNQNKKFGFRSTIDATDEGQHVSKPINGKAGSYAQVVSPGHKDSKGKERESEEGDENLLAITPFIKPNHDHNNLSVSILGSINYLENGVGNSNCLEKEKSPKATRMVEGGNLLDQGDSSAGPQKSTNTDHSITGGVNRNWTQSEGGIQPLISNLPTDRGAKHNLGGVYSDGPRNVYFKLNNIDPVKIKQVKQVDYVAEENSVSRVHPVPAKVRKQLKLAQSLNLRLSNPAQPFTRPCSNQMGDEDSASVKSSSFIAGVTRNPPHRYRNFRNIHVVGSVALMVQKSLIGSALDQP</sequence>
<proteinExistence type="predicted"/>
<dbReference type="Proteomes" id="UP001177021">
    <property type="component" value="Unassembled WGS sequence"/>
</dbReference>
<keyword evidence="2" id="KW-1185">Reference proteome</keyword>